<dbReference type="GO" id="GO:0005737">
    <property type="term" value="C:cytoplasm"/>
    <property type="evidence" value="ECO:0007669"/>
    <property type="project" value="TreeGrafter"/>
</dbReference>
<name>A0A7S3EFQ7_9RHOD</name>
<dbReference type="PANTHER" id="PTHR11266">
    <property type="entry name" value="PEROXISOMAL MEMBRANE PROTEIN 2, PXMP2 MPV17"/>
    <property type="match status" value="1"/>
</dbReference>
<comment type="subcellular location">
    <subcellularLocation>
        <location evidence="1">Membrane</location>
        <topology evidence="1">Multi-pass membrane protein</topology>
    </subcellularLocation>
</comment>
<accession>A0A7S3EFQ7</accession>
<dbReference type="Pfam" id="PF04117">
    <property type="entry name" value="Mpv17_PMP22"/>
    <property type="match status" value="1"/>
</dbReference>
<proteinExistence type="inferred from homology"/>
<dbReference type="AlphaFoldDB" id="A0A7S3EFQ7"/>
<comment type="similarity">
    <text evidence="2 6">Belongs to the peroxisomal membrane protein PXMP2/4 family.</text>
</comment>
<gene>
    <name evidence="7" type="ORF">RMAR00112_LOCUS16250</name>
</gene>
<evidence type="ECO:0000313" key="7">
    <source>
        <dbReference type="EMBL" id="CAE0048261.1"/>
    </source>
</evidence>
<organism evidence="7">
    <name type="scientific">Rhodosorus marinus</name>
    <dbReference type="NCBI Taxonomy" id="101924"/>
    <lineage>
        <taxon>Eukaryota</taxon>
        <taxon>Rhodophyta</taxon>
        <taxon>Stylonematophyceae</taxon>
        <taxon>Stylonematales</taxon>
        <taxon>Stylonemataceae</taxon>
        <taxon>Rhodosorus</taxon>
    </lineage>
</organism>
<keyword evidence="3" id="KW-0812">Transmembrane</keyword>
<evidence type="ECO:0000256" key="1">
    <source>
        <dbReference type="ARBA" id="ARBA00004141"/>
    </source>
</evidence>
<evidence type="ECO:0000256" key="5">
    <source>
        <dbReference type="ARBA" id="ARBA00023136"/>
    </source>
</evidence>
<sequence>MNMSLFSRLGRKYLDLLKVHPVKTKAMTSFSLMAAADVAVQSRSEERLDPIRTLRFASFGFLFGPAGHAWYGLLDRVFKPSASLGGLIKSVSVDQLGFAPIILGTFFTYLCVLEGKGAEATRLKLSQDLPPTVVNNWFLWVPTQIINFKYVPEFLRLPVVSSVALLWNIYLAVMTSKPVKPREADNRFKHDSLETA</sequence>
<reference evidence="7" key="1">
    <citation type="submission" date="2021-01" db="EMBL/GenBank/DDBJ databases">
        <authorList>
            <person name="Corre E."/>
            <person name="Pelletier E."/>
            <person name="Niang G."/>
            <person name="Scheremetjew M."/>
            <person name="Finn R."/>
            <person name="Kale V."/>
            <person name="Holt S."/>
            <person name="Cochrane G."/>
            <person name="Meng A."/>
            <person name="Brown T."/>
            <person name="Cohen L."/>
        </authorList>
    </citation>
    <scope>NUCLEOTIDE SEQUENCE</scope>
    <source>
        <strain evidence="7">CCMP 769</strain>
    </source>
</reference>
<evidence type="ECO:0000256" key="4">
    <source>
        <dbReference type="ARBA" id="ARBA00022989"/>
    </source>
</evidence>
<evidence type="ECO:0000256" key="2">
    <source>
        <dbReference type="ARBA" id="ARBA00006824"/>
    </source>
</evidence>
<evidence type="ECO:0000256" key="3">
    <source>
        <dbReference type="ARBA" id="ARBA00022692"/>
    </source>
</evidence>
<dbReference type="GO" id="GO:0016020">
    <property type="term" value="C:membrane"/>
    <property type="evidence" value="ECO:0007669"/>
    <property type="project" value="UniProtKB-SubCell"/>
</dbReference>
<evidence type="ECO:0000256" key="6">
    <source>
        <dbReference type="RuleBase" id="RU363053"/>
    </source>
</evidence>
<protein>
    <recommendedName>
        <fullName evidence="8">Peroxisomal membrane protein MPV17</fullName>
    </recommendedName>
</protein>
<dbReference type="InterPro" id="IPR007248">
    <property type="entry name" value="Mpv17_PMP22"/>
</dbReference>
<evidence type="ECO:0008006" key="8">
    <source>
        <dbReference type="Google" id="ProtNLM"/>
    </source>
</evidence>
<dbReference type="EMBL" id="HBHW01020992">
    <property type="protein sequence ID" value="CAE0048261.1"/>
    <property type="molecule type" value="Transcribed_RNA"/>
</dbReference>
<keyword evidence="5" id="KW-0472">Membrane</keyword>
<keyword evidence="4" id="KW-1133">Transmembrane helix</keyword>